<evidence type="ECO:0000313" key="6">
    <source>
        <dbReference type="EMBL" id="KAF8822565.1"/>
    </source>
</evidence>
<evidence type="ECO:0000256" key="3">
    <source>
        <dbReference type="SAM" id="MobiDB-lite"/>
    </source>
</evidence>
<dbReference type="Gene3D" id="1.10.30.10">
    <property type="entry name" value="High mobility group box domain"/>
    <property type="match status" value="1"/>
</dbReference>
<gene>
    <name evidence="6" type="ORF">IE077_003467</name>
</gene>
<feature type="compositionally biased region" description="Basic and acidic residues" evidence="3">
    <location>
        <begin position="25"/>
        <end position="38"/>
    </location>
</feature>
<dbReference type="InterPro" id="IPR009071">
    <property type="entry name" value="HMG_box_dom"/>
</dbReference>
<dbReference type="CDD" id="cd01390">
    <property type="entry name" value="HMG-box_NHP6-like"/>
    <property type="match status" value="1"/>
</dbReference>
<dbReference type="InterPro" id="IPR050342">
    <property type="entry name" value="HMGB"/>
</dbReference>
<feature type="chain" id="PRO_5046537854" evidence="4">
    <location>
        <begin position="30"/>
        <end position="124"/>
    </location>
</feature>
<evidence type="ECO:0000256" key="2">
    <source>
        <dbReference type="PROSITE-ProRule" id="PRU00267"/>
    </source>
</evidence>
<dbReference type="SMART" id="SM00398">
    <property type="entry name" value="HMG"/>
    <property type="match status" value="1"/>
</dbReference>
<dbReference type="SUPFAM" id="SSF47095">
    <property type="entry name" value="HMG-box"/>
    <property type="match status" value="1"/>
</dbReference>
<evidence type="ECO:0000256" key="1">
    <source>
        <dbReference type="ARBA" id="ARBA00023125"/>
    </source>
</evidence>
<feature type="domain" description="HMG box" evidence="5">
    <location>
        <begin position="52"/>
        <end position="122"/>
    </location>
</feature>
<accession>A0ABQ7JFX7</accession>
<dbReference type="Proteomes" id="UP000823046">
    <property type="component" value="Unassembled WGS sequence"/>
</dbReference>
<sequence>MWRNILLKRLVPVTAIFLLSTMAVKKSDAHGLEKGTKRETKKRRPKRDPNAPKRSLSAYMFFAKDERERILGEHPHLKANVAQVGKMIGEAWNKLTDFDKSPYDKLAAQDKVRYESEKKIYLSK</sequence>
<protein>
    <submittedName>
        <fullName evidence="6">HMG (High mobility group) box domain-containing protein</fullName>
    </submittedName>
</protein>
<proteinExistence type="predicted"/>
<comment type="caution">
    <text evidence="6">The sequence shown here is derived from an EMBL/GenBank/DDBJ whole genome shotgun (WGS) entry which is preliminary data.</text>
</comment>
<dbReference type="PROSITE" id="PS50118">
    <property type="entry name" value="HMG_BOX_2"/>
    <property type="match status" value="1"/>
</dbReference>
<reference evidence="6 7" key="1">
    <citation type="journal article" date="2020" name="bioRxiv">
        <title>Metabolic contributions of an alphaproteobacterial endosymbiont in the apicomplexan Cardiosporidium cionae.</title>
        <authorList>
            <person name="Hunter E.S."/>
            <person name="Paight C.J."/>
            <person name="Lane C.E."/>
        </authorList>
    </citation>
    <scope>NUCLEOTIDE SEQUENCE [LARGE SCALE GENOMIC DNA]</scope>
    <source>
        <strain evidence="6">ESH_2018</strain>
    </source>
</reference>
<evidence type="ECO:0000313" key="7">
    <source>
        <dbReference type="Proteomes" id="UP000823046"/>
    </source>
</evidence>
<dbReference type="InterPro" id="IPR036910">
    <property type="entry name" value="HMG_box_dom_sf"/>
</dbReference>
<name>A0ABQ7JFX7_9APIC</name>
<feature type="signal peptide" evidence="4">
    <location>
        <begin position="1"/>
        <end position="29"/>
    </location>
</feature>
<evidence type="ECO:0000256" key="4">
    <source>
        <dbReference type="SAM" id="SignalP"/>
    </source>
</evidence>
<evidence type="ECO:0000259" key="5">
    <source>
        <dbReference type="PROSITE" id="PS50118"/>
    </source>
</evidence>
<keyword evidence="1 2" id="KW-0238">DNA-binding</keyword>
<dbReference type="Pfam" id="PF00505">
    <property type="entry name" value="HMG_box"/>
    <property type="match status" value="1"/>
</dbReference>
<feature type="DNA-binding region" description="HMG box" evidence="2">
    <location>
        <begin position="52"/>
        <end position="122"/>
    </location>
</feature>
<dbReference type="PANTHER" id="PTHR48112:SF22">
    <property type="entry name" value="MITOCHONDRIAL TRANSCRIPTION FACTOR A, ISOFORM B"/>
    <property type="match status" value="1"/>
</dbReference>
<feature type="region of interest" description="Disordered" evidence="3">
    <location>
        <begin position="25"/>
        <end position="55"/>
    </location>
</feature>
<dbReference type="EMBL" id="JADAQX010000042">
    <property type="protein sequence ID" value="KAF8822565.1"/>
    <property type="molecule type" value="Genomic_DNA"/>
</dbReference>
<keyword evidence="4" id="KW-0732">Signal</keyword>
<dbReference type="PANTHER" id="PTHR48112">
    <property type="entry name" value="HIGH MOBILITY GROUP PROTEIN DSP1"/>
    <property type="match status" value="1"/>
</dbReference>
<organism evidence="6 7">
    <name type="scientific">Cardiosporidium cionae</name>
    <dbReference type="NCBI Taxonomy" id="476202"/>
    <lineage>
        <taxon>Eukaryota</taxon>
        <taxon>Sar</taxon>
        <taxon>Alveolata</taxon>
        <taxon>Apicomplexa</taxon>
        <taxon>Aconoidasida</taxon>
        <taxon>Nephromycida</taxon>
        <taxon>Cardiosporidium</taxon>
    </lineage>
</organism>
<keyword evidence="2" id="KW-0539">Nucleus</keyword>
<keyword evidence="7" id="KW-1185">Reference proteome</keyword>